<evidence type="ECO:0000256" key="2">
    <source>
        <dbReference type="ARBA" id="ARBA00022692"/>
    </source>
</evidence>
<dbReference type="Pfam" id="PF04479">
    <property type="entry name" value="RTA1"/>
    <property type="match status" value="1"/>
</dbReference>
<keyword evidence="2 5" id="KW-0812">Transmembrane</keyword>
<evidence type="ECO:0000256" key="3">
    <source>
        <dbReference type="ARBA" id="ARBA00022989"/>
    </source>
</evidence>
<dbReference type="EMBL" id="JAGMUV010000017">
    <property type="protein sequence ID" value="KAH7131281.1"/>
    <property type="molecule type" value="Genomic_DNA"/>
</dbReference>
<sequence length="284" mass="31523">MMSGSNSTNTTKGYAPFDLYPYNPAQPPAFAFLVLFAGAALVHFILMFPYRSAFPIPMIIGAGMESAAYWFRTRSHDNLRQTLPFLIQNLLVLVAPPFLAATLYMSLGRITRALRAEDLSLISVRWLTKMFVLVDVICFATQTAGAIMSGSEVADEASRGKTIIIVGLGLQIAAFAFFMMCILAIQKRIASSPKASAVAAELSYRRYLFGLHITSVLFLVRNIVRIAEYNQGSDGPLLSSEVWLYVFDACFMLAIIVILIFLHPGRLIKKTRYQKQNESDILLA</sequence>
<reference evidence="6" key="1">
    <citation type="journal article" date="2021" name="Nat. Commun.">
        <title>Genetic determinants of endophytism in the Arabidopsis root mycobiome.</title>
        <authorList>
            <person name="Mesny F."/>
            <person name="Miyauchi S."/>
            <person name="Thiergart T."/>
            <person name="Pickel B."/>
            <person name="Atanasova L."/>
            <person name="Karlsson M."/>
            <person name="Huettel B."/>
            <person name="Barry K.W."/>
            <person name="Haridas S."/>
            <person name="Chen C."/>
            <person name="Bauer D."/>
            <person name="Andreopoulos W."/>
            <person name="Pangilinan J."/>
            <person name="LaButti K."/>
            <person name="Riley R."/>
            <person name="Lipzen A."/>
            <person name="Clum A."/>
            <person name="Drula E."/>
            <person name="Henrissat B."/>
            <person name="Kohler A."/>
            <person name="Grigoriev I.V."/>
            <person name="Martin F.M."/>
            <person name="Hacquard S."/>
        </authorList>
    </citation>
    <scope>NUCLEOTIDE SEQUENCE</scope>
    <source>
        <strain evidence="6">MPI-CAGE-AT-0147</strain>
    </source>
</reference>
<protein>
    <submittedName>
        <fullName evidence="6">RTA1 like protein-domain-containing protein</fullName>
    </submittedName>
</protein>
<keyword evidence="7" id="KW-1185">Reference proteome</keyword>
<feature type="transmembrane region" description="Helical" evidence="5">
    <location>
        <begin position="206"/>
        <end position="224"/>
    </location>
</feature>
<dbReference type="Proteomes" id="UP000738349">
    <property type="component" value="Unassembled WGS sequence"/>
</dbReference>
<accession>A0A9P9ISY9</accession>
<evidence type="ECO:0000313" key="6">
    <source>
        <dbReference type="EMBL" id="KAH7131281.1"/>
    </source>
</evidence>
<feature type="transmembrane region" description="Helical" evidence="5">
    <location>
        <begin position="53"/>
        <end position="71"/>
    </location>
</feature>
<organism evidence="6 7">
    <name type="scientific">Dactylonectria macrodidyma</name>
    <dbReference type="NCBI Taxonomy" id="307937"/>
    <lineage>
        <taxon>Eukaryota</taxon>
        <taxon>Fungi</taxon>
        <taxon>Dikarya</taxon>
        <taxon>Ascomycota</taxon>
        <taxon>Pezizomycotina</taxon>
        <taxon>Sordariomycetes</taxon>
        <taxon>Hypocreomycetidae</taxon>
        <taxon>Hypocreales</taxon>
        <taxon>Nectriaceae</taxon>
        <taxon>Dactylonectria</taxon>
    </lineage>
</organism>
<dbReference type="OrthoDB" id="3358017at2759"/>
<dbReference type="InterPro" id="IPR007568">
    <property type="entry name" value="RTA1"/>
</dbReference>
<dbReference type="AlphaFoldDB" id="A0A9P9ISY9"/>
<keyword evidence="3 5" id="KW-1133">Transmembrane helix</keyword>
<feature type="transmembrane region" description="Helical" evidence="5">
    <location>
        <begin position="83"/>
        <end position="105"/>
    </location>
</feature>
<dbReference type="GO" id="GO:0016020">
    <property type="term" value="C:membrane"/>
    <property type="evidence" value="ECO:0007669"/>
    <property type="project" value="UniProtKB-SubCell"/>
</dbReference>
<comment type="caution">
    <text evidence="6">The sequence shown here is derived from an EMBL/GenBank/DDBJ whole genome shotgun (WGS) entry which is preliminary data.</text>
</comment>
<evidence type="ECO:0000256" key="5">
    <source>
        <dbReference type="SAM" id="Phobius"/>
    </source>
</evidence>
<dbReference type="PANTHER" id="PTHR31465:SF17">
    <property type="entry name" value="DOMAIN PROTEIN, PUTATIVE (AFU_ORTHOLOGUE AFUA_5G09900)-RELATED"/>
    <property type="match status" value="1"/>
</dbReference>
<comment type="subcellular location">
    <subcellularLocation>
        <location evidence="1">Membrane</location>
        <topology evidence="1">Multi-pass membrane protein</topology>
    </subcellularLocation>
</comment>
<evidence type="ECO:0000256" key="4">
    <source>
        <dbReference type="ARBA" id="ARBA00023136"/>
    </source>
</evidence>
<evidence type="ECO:0000313" key="7">
    <source>
        <dbReference type="Proteomes" id="UP000738349"/>
    </source>
</evidence>
<proteinExistence type="predicted"/>
<feature type="transmembrane region" description="Helical" evidence="5">
    <location>
        <begin position="162"/>
        <end position="185"/>
    </location>
</feature>
<feature type="transmembrane region" description="Helical" evidence="5">
    <location>
        <begin position="126"/>
        <end position="150"/>
    </location>
</feature>
<dbReference type="PANTHER" id="PTHR31465">
    <property type="entry name" value="PROTEIN RTA1-RELATED"/>
    <property type="match status" value="1"/>
</dbReference>
<gene>
    <name evidence="6" type="ORF">EDB81DRAFT_696623</name>
</gene>
<feature type="transmembrane region" description="Helical" evidence="5">
    <location>
        <begin position="29"/>
        <end position="46"/>
    </location>
</feature>
<feature type="transmembrane region" description="Helical" evidence="5">
    <location>
        <begin position="244"/>
        <end position="262"/>
    </location>
</feature>
<name>A0A9P9ISY9_9HYPO</name>
<keyword evidence="4 5" id="KW-0472">Membrane</keyword>
<evidence type="ECO:0000256" key="1">
    <source>
        <dbReference type="ARBA" id="ARBA00004141"/>
    </source>
</evidence>